<keyword evidence="1" id="KW-0808">Transferase</keyword>
<keyword evidence="2" id="KW-0547">Nucleotide-binding</keyword>
<dbReference type="SUPFAM" id="SSF56112">
    <property type="entry name" value="Protein kinase-like (PK-like)"/>
    <property type="match status" value="1"/>
</dbReference>
<dbReference type="PROSITE" id="PS50011">
    <property type="entry name" value="PROTEIN_KINASE_DOM"/>
    <property type="match status" value="1"/>
</dbReference>
<dbReference type="PATRIC" id="fig|698759.3.peg.2629"/>
<dbReference type="GO" id="GO:0004674">
    <property type="term" value="F:protein serine/threonine kinase activity"/>
    <property type="evidence" value="ECO:0007669"/>
    <property type="project" value="TreeGrafter"/>
</dbReference>
<dbReference type="Gene3D" id="1.10.510.10">
    <property type="entry name" value="Transferase(Phosphotransferase) domain 1"/>
    <property type="match status" value="1"/>
</dbReference>
<evidence type="ECO:0000313" key="8">
    <source>
        <dbReference type="EMBL" id="EKX66826.1"/>
    </source>
</evidence>
<sequence>MRRSGAMRPLTAEDPSHIGAYRLVGRLAAGGMGRVYLGRAPGGRIVAVKLVHGELARQGEFRERFAREVRASRKVGGEWTAAVLDADTEAEVPWVATKYVPGPSLESVVEDGYGPLPTASVRALGHRLALALTSIHDAGLVHRDLKPSNVLLTADGPRVIDFGIARALDTVTGGGLTRTGAVIGSPGFMSPEQVRGERVTTASDVFSLGSLLAYAATGRLPFGTSEIGLHALMFRIAQDEPDLTGVPEDLVDLIRECLAKDPAARPTVAELIDRTRTPDSDAAWLPAELLAGLADHAVRLLDTDGPEPTVLDAAAPGSTSPPTPAPAPTPADAKTPAPAPTPADAKTPAPAPTPADAKTPAPAPTPTDPRTPAPAPPSGLKPSRARRRAAVLGTVLAVLIAAVVFVVLRPDGEKEQGAKGTGDPTASATSSASPSKSASASASPSPSGSPSASATRASTAERMPKSLVGAWEGKEKTSDGMVRTPRVRIELRAGARGQPLAVYSRLGYFSLCRARSSLRSIDGNSITLGEARWEDEQTVEGENREECGAPPSKQTIRLLAEDESVEWTGDGSSLELFRAATGGSPIPEEFLGRWEFVDLEGNRMGRFLTIEQSAVGGEIVTRNNFAPGCEYTQTLSAVNDGIWYGPQIVGFDDDSEGEDACERGANGSMSIEPNEGGELLMWQMYDLGSEPGTLVRARPADAGH</sequence>
<evidence type="ECO:0000256" key="2">
    <source>
        <dbReference type="ARBA" id="ARBA00022741"/>
    </source>
</evidence>
<feature type="compositionally biased region" description="Low complexity" evidence="5">
    <location>
        <begin position="424"/>
        <end position="460"/>
    </location>
</feature>
<keyword evidence="6" id="KW-0472">Membrane</keyword>
<reference evidence="8 9" key="1">
    <citation type="submission" date="2012-11" db="EMBL/GenBank/DDBJ databases">
        <authorList>
            <person name="Huguet-Tapia J.C."/>
            <person name="Durkin A.S."/>
            <person name="Pettis G.S."/>
            <person name="Badger J.H."/>
        </authorList>
    </citation>
    <scope>NUCLEOTIDE SEQUENCE [LARGE SCALE GENOMIC DNA]</scope>
    <source>
        <strain evidence="8 9">91-03</strain>
    </source>
</reference>
<name>L1L192_9ACTN</name>
<dbReference type="GO" id="GO:0005524">
    <property type="term" value="F:ATP binding"/>
    <property type="evidence" value="ECO:0007669"/>
    <property type="project" value="UniProtKB-KW"/>
</dbReference>
<evidence type="ECO:0000256" key="4">
    <source>
        <dbReference type="ARBA" id="ARBA00022840"/>
    </source>
</evidence>
<protein>
    <submittedName>
        <fullName evidence="8">Kinase domain protein</fullName>
    </submittedName>
</protein>
<dbReference type="SMART" id="SM00220">
    <property type="entry name" value="S_TKc"/>
    <property type="match status" value="1"/>
</dbReference>
<keyword evidence="6" id="KW-1133">Transmembrane helix</keyword>
<gene>
    <name evidence="8" type="ORF">STRIP9103_05360</name>
</gene>
<dbReference type="PANTHER" id="PTHR43289:SF34">
    <property type="entry name" value="SERINE_THREONINE-PROTEIN KINASE YBDM-RELATED"/>
    <property type="match status" value="1"/>
</dbReference>
<feature type="compositionally biased region" description="Pro residues" evidence="5">
    <location>
        <begin position="319"/>
        <end position="329"/>
    </location>
</feature>
<dbReference type="Gene3D" id="3.30.200.20">
    <property type="entry name" value="Phosphorylase Kinase, domain 1"/>
    <property type="match status" value="1"/>
</dbReference>
<dbReference type="PROSITE" id="PS00108">
    <property type="entry name" value="PROTEIN_KINASE_ST"/>
    <property type="match status" value="1"/>
</dbReference>
<feature type="domain" description="Protein kinase" evidence="7">
    <location>
        <begin position="21"/>
        <end position="285"/>
    </location>
</feature>
<comment type="caution">
    <text evidence="8">The sequence shown here is derived from an EMBL/GenBank/DDBJ whole genome shotgun (WGS) entry which is preliminary data.</text>
</comment>
<dbReference type="InterPro" id="IPR008271">
    <property type="entry name" value="Ser/Thr_kinase_AS"/>
</dbReference>
<dbReference type="CDD" id="cd14014">
    <property type="entry name" value="STKc_PknB_like"/>
    <property type="match status" value="1"/>
</dbReference>
<feature type="region of interest" description="Disordered" evidence="5">
    <location>
        <begin position="303"/>
        <end position="385"/>
    </location>
</feature>
<keyword evidence="4" id="KW-0067">ATP-binding</keyword>
<feature type="compositionally biased region" description="Low complexity" evidence="5">
    <location>
        <begin position="330"/>
        <end position="360"/>
    </location>
</feature>
<dbReference type="Proteomes" id="UP000010411">
    <property type="component" value="Unassembled WGS sequence"/>
</dbReference>
<keyword evidence="6" id="KW-0812">Transmembrane</keyword>
<dbReference type="AlphaFoldDB" id="L1L192"/>
<keyword evidence="9" id="KW-1185">Reference proteome</keyword>
<accession>L1L192</accession>
<dbReference type="InterPro" id="IPR000719">
    <property type="entry name" value="Prot_kinase_dom"/>
</dbReference>
<feature type="region of interest" description="Disordered" evidence="5">
    <location>
        <begin position="413"/>
        <end position="479"/>
    </location>
</feature>
<organism evidence="8 9">
    <name type="scientific">Streptomyces ipomoeae 91-03</name>
    <dbReference type="NCBI Taxonomy" id="698759"/>
    <lineage>
        <taxon>Bacteria</taxon>
        <taxon>Bacillati</taxon>
        <taxon>Actinomycetota</taxon>
        <taxon>Actinomycetes</taxon>
        <taxon>Kitasatosporales</taxon>
        <taxon>Streptomycetaceae</taxon>
        <taxon>Streptomyces</taxon>
    </lineage>
</organism>
<evidence type="ECO:0000256" key="5">
    <source>
        <dbReference type="SAM" id="MobiDB-lite"/>
    </source>
</evidence>
<proteinExistence type="predicted"/>
<dbReference type="EMBL" id="AEJC01000191">
    <property type="protein sequence ID" value="EKX66826.1"/>
    <property type="molecule type" value="Genomic_DNA"/>
</dbReference>
<feature type="compositionally biased region" description="Pro residues" evidence="5">
    <location>
        <begin position="361"/>
        <end position="379"/>
    </location>
</feature>
<evidence type="ECO:0000256" key="6">
    <source>
        <dbReference type="SAM" id="Phobius"/>
    </source>
</evidence>
<dbReference type="PANTHER" id="PTHR43289">
    <property type="entry name" value="MITOGEN-ACTIVATED PROTEIN KINASE KINASE KINASE 20-RELATED"/>
    <property type="match status" value="1"/>
</dbReference>
<evidence type="ECO:0000256" key="3">
    <source>
        <dbReference type="ARBA" id="ARBA00022777"/>
    </source>
</evidence>
<evidence type="ECO:0000259" key="7">
    <source>
        <dbReference type="PROSITE" id="PS50011"/>
    </source>
</evidence>
<dbReference type="InterPro" id="IPR011009">
    <property type="entry name" value="Kinase-like_dom_sf"/>
</dbReference>
<dbReference type="Pfam" id="PF00069">
    <property type="entry name" value="Pkinase"/>
    <property type="match status" value="1"/>
</dbReference>
<keyword evidence="3 8" id="KW-0418">Kinase</keyword>
<evidence type="ECO:0000313" key="9">
    <source>
        <dbReference type="Proteomes" id="UP000010411"/>
    </source>
</evidence>
<feature type="transmembrane region" description="Helical" evidence="6">
    <location>
        <begin position="389"/>
        <end position="408"/>
    </location>
</feature>
<evidence type="ECO:0000256" key="1">
    <source>
        <dbReference type="ARBA" id="ARBA00022679"/>
    </source>
</evidence>